<evidence type="ECO:0000313" key="2">
    <source>
        <dbReference type="Proteomes" id="UP000557772"/>
    </source>
</evidence>
<dbReference type="AlphaFoldDB" id="A0A849AHS4"/>
<comment type="caution">
    <text evidence="1">The sequence shown here is derived from an EMBL/GenBank/DDBJ whole genome shotgun (WGS) entry which is preliminary data.</text>
</comment>
<dbReference type="EMBL" id="JABENB010000001">
    <property type="protein sequence ID" value="NNG39483.1"/>
    <property type="molecule type" value="Genomic_DNA"/>
</dbReference>
<proteinExistence type="predicted"/>
<evidence type="ECO:0008006" key="3">
    <source>
        <dbReference type="Google" id="ProtNLM"/>
    </source>
</evidence>
<dbReference type="Proteomes" id="UP000557772">
    <property type="component" value="Unassembled WGS sequence"/>
</dbReference>
<protein>
    <recommendedName>
        <fullName evidence="3">Phytanoyl-CoA dioxygenase</fullName>
    </recommendedName>
</protein>
<evidence type="ECO:0000313" key="1">
    <source>
        <dbReference type="EMBL" id="NNG39483.1"/>
    </source>
</evidence>
<reference evidence="1 2" key="1">
    <citation type="submission" date="2020-05" db="EMBL/GenBank/DDBJ databases">
        <title>Flexivirga sp. ID2601S isolated from air conditioner.</title>
        <authorList>
            <person name="Kim D.H."/>
        </authorList>
    </citation>
    <scope>NUCLEOTIDE SEQUENCE [LARGE SCALE GENOMIC DNA]</scope>
    <source>
        <strain evidence="1 2">ID2601S</strain>
    </source>
</reference>
<organism evidence="1 2">
    <name type="scientific">Flexivirga aerilata</name>
    <dbReference type="NCBI Taxonomy" id="1656889"/>
    <lineage>
        <taxon>Bacteria</taxon>
        <taxon>Bacillati</taxon>
        <taxon>Actinomycetota</taxon>
        <taxon>Actinomycetes</taxon>
        <taxon>Micrococcales</taxon>
        <taxon>Dermacoccaceae</taxon>
        <taxon>Flexivirga</taxon>
    </lineage>
</organism>
<accession>A0A849AHS4</accession>
<dbReference type="Gene3D" id="2.60.120.620">
    <property type="entry name" value="q2cbj1_9rhob like domain"/>
    <property type="match status" value="1"/>
</dbReference>
<dbReference type="SUPFAM" id="SSF51197">
    <property type="entry name" value="Clavaminate synthase-like"/>
    <property type="match status" value="1"/>
</dbReference>
<sequence length="279" mass="30933">MPHLGREVDVDAFWRDGFTIVRNVYSPEEVEELRQACRAGGGASSGDLLARPNLRRVLTDGVMIEIAQKVLGRDDIVYAGDSSFTINSTGRGWHKDNADRVDPNAPDWRSPYTQLRFGIYLQDHKFHSGGLNVRVGSHNKPTNQEGKIVSVRSGIGDVGVWSMRITHSANSDLLRFPPFGSTDPATAETAPPKPWKLFPKNDERIAVFAALGLDDDHGRRYTDYLKTRTYMVNLWRNGPYTPEAIAEAEAAGLTVRDIPAEVKDDATAGQNAEWAPIPY</sequence>
<name>A0A849AHS4_9MICO</name>
<gene>
    <name evidence="1" type="ORF">HJ588_09385</name>
</gene>
<keyword evidence="2" id="KW-1185">Reference proteome</keyword>
<dbReference type="RefSeq" id="WP_171154278.1">
    <property type="nucleotide sequence ID" value="NZ_JABENB010000001.1"/>
</dbReference>